<gene>
    <name evidence="12" type="primary">DTX3L_1</name>
    <name evidence="12" type="ORF">N1851_014688</name>
</gene>
<dbReference type="SMART" id="SM00184">
    <property type="entry name" value="RING"/>
    <property type="match status" value="1"/>
</dbReference>
<evidence type="ECO:0000313" key="13">
    <source>
        <dbReference type="Proteomes" id="UP001174136"/>
    </source>
</evidence>
<sequence>MLEICKQRPSNWKKELQKALQSWLNNKDKAECQCLTPQEDGTVKVEISSTSAQGDLFTKETTLSPKSRITVIAARNVPGDRQMPETPTADETESCRVPLVHFCYVNQIYREKMKRIEEDNGVQIQSDVTVSFTVNPDTGGDPPKALSDFTDLVQSCLGNSNLATYTNKVGQVNWEKTIQCIQKDENLTLTVSSHDVDVCGPMRSLENFESITKMQKKILNTNNVNMNLRDPLLSSGLEMDAILKLVVFAQKDEIAKIESRFGVKFDDKNGKVRAKAKPGMSEYAVTLESHALRALLCLYQRVATSVMSCSVLNPNLVDRVQRLDGPSIPGVVPDVQGDQMRIIGLLKNLCCAVDEIEQKIGKPVFKHEDKERIGCSKFAVGGVTEDNTTDNHTKMENNTTIYLKVVWPEERPSKWKIELQKALQVWLNNNKDKAECQCLTPQEDGTVKVEISSTSAQGDLFTKETTLSPKSRITVIAARNTTQKKDSITIHLNVVWPEEKPPLKWEIQLEKALQSWFNKNKSKTGCLSLTANEHGSIKMEVSPASGQEDLFTRETELTLKDQTTVSVKRAMLGDLMPPMTNDFDVTSSVTPSAPPVRGQAKSVRHPIVIVHFIVIIPPKTPAQPNPPSRFETVSCSVPLVHLCYVNQICREKIKRIEEDNGVQIQSDVTVSFTVNPDTGGDPHKALSDFTDLVQSCLGKSNLVTYTNKLGQVNWEKTIQCIQKDENLTLTVSSHDVDVCGPMGSLENFESITKMQKKILITQIPGPSSAREVQAKSHRVNMNFRDPLLSSGLTMNAKHWVVITTTFKKKLAELESRFGVTFHYSQGKVRTKAKPEMSEYAITLESHALRALLCLYQRVATSVMSCSVLSPNLVSMVEGRLSGHPGIVPDLQGDQWRIIGLPENLYQAVEEIECNLGIPVFKDEDKKRIEHSRYRVQPSGRSDVAGGKRPVRGATAAEDLCPICLDSFTNKTTLKYTHMFCKECLEKSKTEVGPTCPVCRAILGTFIGDQPDGQMTWDYQQGSLPGYKECGKIIIKYDIYAAIQTAKHPNPGMRHSGTQRSAYLPDNYEGREVLRLLKRAFDQKLIFTVTWNDIHHKTNIHGGSESFAYPDPDYLQRVKEELKAKGIDHRQPYQDGKQHHHLSEEERPSNWKIELQKALQSWLNNNKDKAECQCLTPQEDGTVKVEISSTSAQGDLFTKETTLSPKSRITVIAARNVPGDRQMPETPTADVPMSDESPMDTSAPSETESCRVPLVHFCYVNQIYREKMKRIEEDNGVQIQSDVTVSFTVNPDTGGDLKKALSDFTDLVQSCLGDSNLATYTNKVGQVNWEKTIQCIQKDENLTLTVSSHDVDVCGPMRSLENFEYITKMQKKILSTHNVNKNLRDPLLSSGLEMDAILKLVVFAQKDEIAKIESRFGVKFDYKNGKVRAKAKPGMYKDAVTLESHALRALLCLYQRVATSVMSCSVLSPNLVSIVEGRLSGHPRIVPDPQGDQWRIIGLPDKLRQAVEEIEKKIGKPVFKDEDKERIGCSKFAVGGVTEDDSGCVVL</sequence>
<evidence type="ECO:0000259" key="11">
    <source>
        <dbReference type="PROSITE" id="PS50089"/>
    </source>
</evidence>
<reference evidence="12" key="1">
    <citation type="journal article" date="2023" name="Front. Mar. Sci.">
        <title>A new Merluccius polli reference genome to investigate the effects of global change in West African waters.</title>
        <authorList>
            <person name="Mateo J.L."/>
            <person name="Blanco-Fernandez C."/>
            <person name="Garcia-Vazquez E."/>
            <person name="Machado-Schiaffino G."/>
        </authorList>
    </citation>
    <scope>NUCLEOTIDE SEQUENCE</scope>
    <source>
        <strain evidence="12">C29</strain>
        <tissue evidence="12">Fin</tissue>
    </source>
</reference>
<evidence type="ECO:0000313" key="12">
    <source>
        <dbReference type="EMBL" id="KAK0146049.1"/>
    </source>
</evidence>
<keyword evidence="7 9" id="KW-0863">Zinc-finger</keyword>
<comment type="pathway">
    <text evidence="2">Protein modification; protein ubiquitination.</text>
</comment>
<keyword evidence="6" id="KW-0479">Metal-binding</keyword>
<comment type="caution">
    <text evidence="12">The sequence shown here is derived from an EMBL/GenBank/DDBJ whole genome shotgun (WGS) entry which is preliminary data.</text>
</comment>
<dbReference type="InterPro" id="IPR039398">
    <property type="entry name" value="Deltex_fam"/>
</dbReference>
<proteinExistence type="inferred from homology"/>
<evidence type="ECO:0000256" key="1">
    <source>
        <dbReference type="ARBA" id="ARBA00000900"/>
    </source>
</evidence>
<dbReference type="PANTHER" id="PTHR12622">
    <property type="entry name" value="DELTEX-RELATED"/>
    <property type="match status" value="1"/>
</dbReference>
<feature type="region of interest" description="Disordered" evidence="10">
    <location>
        <begin position="1218"/>
        <end position="1245"/>
    </location>
</feature>
<dbReference type="GO" id="GO:0061630">
    <property type="term" value="F:ubiquitin protein ligase activity"/>
    <property type="evidence" value="ECO:0007669"/>
    <property type="project" value="UniProtKB-EC"/>
</dbReference>
<comment type="catalytic activity">
    <reaction evidence="1">
        <text>S-ubiquitinyl-[E2 ubiquitin-conjugating enzyme]-L-cysteine + [acceptor protein]-L-lysine = [E2 ubiquitin-conjugating enzyme]-L-cysteine + N(6)-ubiquitinyl-[acceptor protein]-L-lysine.</text>
        <dbReference type="EC" id="2.3.2.27"/>
    </reaction>
</comment>
<dbReference type="PROSITE" id="PS50089">
    <property type="entry name" value="ZF_RING_2"/>
    <property type="match status" value="1"/>
</dbReference>
<dbReference type="InterPro" id="IPR001841">
    <property type="entry name" value="Znf_RING"/>
</dbReference>
<evidence type="ECO:0000256" key="8">
    <source>
        <dbReference type="ARBA" id="ARBA00022833"/>
    </source>
</evidence>
<name>A0AA47MTY3_MERPO</name>
<evidence type="ECO:0000256" key="10">
    <source>
        <dbReference type="SAM" id="MobiDB-lite"/>
    </source>
</evidence>
<protein>
    <recommendedName>
        <fullName evidence="4">RING-type E3 ubiquitin transferase</fullName>
        <ecNumber evidence="4">2.3.2.27</ecNumber>
    </recommendedName>
</protein>
<dbReference type="Pfam" id="PF18102">
    <property type="entry name" value="DTC"/>
    <property type="match status" value="1"/>
</dbReference>
<evidence type="ECO:0000256" key="2">
    <source>
        <dbReference type="ARBA" id="ARBA00004906"/>
    </source>
</evidence>
<evidence type="ECO:0000256" key="9">
    <source>
        <dbReference type="PROSITE-ProRule" id="PRU00175"/>
    </source>
</evidence>
<accession>A0AA47MTY3</accession>
<dbReference type="InterPro" id="IPR039396">
    <property type="entry name" value="Deltex_C"/>
</dbReference>
<dbReference type="CDD" id="cd09633">
    <property type="entry name" value="Deltex_C"/>
    <property type="match status" value="1"/>
</dbReference>
<dbReference type="Proteomes" id="UP001174136">
    <property type="component" value="Unassembled WGS sequence"/>
</dbReference>
<evidence type="ECO:0000256" key="4">
    <source>
        <dbReference type="ARBA" id="ARBA00012483"/>
    </source>
</evidence>
<dbReference type="GO" id="GO:0008270">
    <property type="term" value="F:zinc ion binding"/>
    <property type="evidence" value="ECO:0007669"/>
    <property type="project" value="UniProtKB-KW"/>
</dbReference>
<keyword evidence="5" id="KW-0808">Transferase</keyword>
<evidence type="ECO:0000256" key="3">
    <source>
        <dbReference type="ARBA" id="ARBA00009413"/>
    </source>
</evidence>
<organism evidence="12 13">
    <name type="scientific">Merluccius polli</name>
    <name type="common">Benguela hake</name>
    <name type="synonym">Merluccius cadenati</name>
    <dbReference type="NCBI Taxonomy" id="89951"/>
    <lineage>
        <taxon>Eukaryota</taxon>
        <taxon>Metazoa</taxon>
        <taxon>Chordata</taxon>
        <taxon>Craniata</taxon>
        <taxon>Vertebrata</taxon>
        <taxon>Euteleostomi</taxon>
        <taxon>Actinopterygii</taxon>
        <taxon>Neopterygii</taxon>
        <taxon>Teleostei</taxon>
        <taxon>Neoteleostei</taxon>
        <taxon>Acanthomorphata</taxon>
        <taxon>Zeiogadaria</taxon>
        <taxon>Gadariae</taxon>
        <taxon>Gadiformes</taxon>
        <taxon>Gadoidei</taxon>
        <taxon>Merlucciidae</taxon>
        <taxon>Merluccius</taxon>
    </lineage>
</organism>
<evidence type="ECO:0000256" key="5">
    <source>
        <dbReference type="ARBA" id="ARBA00022679"/>
    </source>
</evidence>
<dbReference type="EMBL" id="JAOPHQ010002636">
    <property type="protein sequence ID" value="KAK0146049.1"/>
    <property type="molecule type" value="Genomic_DNA"/>
</dbReference>
<feature type="domain" description="RING-type" evidence="11">
    <location>
        <begin position="960"/>
        <end position="999"/>
    </location>
</feature>
<feature type="region of interest" description="Disordered" evidence="10">
    <location>
        <begin position="1126"/>
        <end position="1148"/>
    </location>
</feature>
<dbReference type="Gene3D" id="3.30.40.10">
    <property type="entry name" value="Zinc/RING finger domain, C3HC4 (zinc finger)"/>
    <property type="match status" value="1"/>
</dbReference>
<dbReference type="GO" id="GO:0016567">
    <property type="term" value="P:protein ubiquitination"/>
    <property type="evidence" value="ECO:0007669"/>
    <property type="project" value="InterPro"/>
</dbReference>
<dbReference type="Pfam" id="PF13639">
    <property type="entry name" value="zf-RING_2"/>
    <property type="match status" value="1"/>
</dbReference>
<dbReference type="GO" id="GO:0007219">
    <property type="term" value="P:Notch signaling pathway"/>
    <property type="evidence" value="ECO:0007669"/>
    <property type="project" value="InterPro"/>
</dbReference>
<evidence type="ECO:0000256" key="7">
    <source>
        <dbReference type="ARBA" id="ARBA00022771"/>
    </source>
</evidence>
<dbReference type="InterPro" id="IPR039399">
    <property type="entry name" value="Deltex_C_sf"/>
</dbReference>
<dbReference type="EC" id="2.3.2.27" evidence="4"/>
<keyword evidence="13" id="KW-1185">Reference proteome</keyword>
<dbReference type="SUPFAM" id="SSF57850">
    <property type="entry name" value="RING/U-box"/>
    <property type="match status" value="1"/>
</dbReference>
<dbReference type="Gene3D" id="3.30.390.130">
    <property type="match status" value="1"/>
</dbReference>
<dbReference type="InterPro" id="IPR013083">
    <property type="entry name" value="Znf_RING/FYVE/PHD"/>
</dbReference>
<keyword evidence="8" id="KW-0862">Zinc</keyword>
<comment type="similarity">
    <text evidence="3">Belongs to the Deltex family.</text>
</comment>
<evidence type="ECO:0000256" key="6">
    <source>
        <dbReference type="ARBA" id="ARBA00022723"/>
    </source>
</evidence>